<protein>
    <recommendedName>
        <fullName evidence="2">WW domain-containing protein</fullName>
    </recommendedName>
</protein>
<evidence type="ECO:0000313" key="3">
    <source>
        <dbReference type="EMBL" id="CAD8471770.1"/>
    </source>
</evidence>
<dbReference type="SMART" id="SM00456">
    <property type="entry name" value="WW"/>
    <property type="match status" value="1"/>
</dbReference>
<feature type="domain" description="WW" evidence="2">
    <location>
        <begin position="5"/>
        <end position="38"/>
    </location>
</feature>
<dbReference type="InterPro" id="IPR001202">
    <property type="entry name" value="WW_dom"/>
</dbReference>
<proteinExistence type="predicted"/>
<organism evidence="3">
    <name type="scientific">Phaeocystis antarctica</name>
    <dbReference type="NCBI Taxonomy" id="33657"/>
    <lineage>
        <taxon>Eukaryota</taxon>
        <taxon>Haptista</taxon>
        <taxon>Haptophyta</taxon>
        <taxon>Prymnesiophyceae</taxon>
        <taxon>Phaeocystales</taxon>
        <taxon>Phaeocystaceae</taxon>
        <taxon>Phaeocystis</taxon>
    </lineage>
</organism>
<gene>
    <name evidence="3" type="ORF">PANT1444_LOCUS2620</name>
</gene>
<dbReference type="AlphaFoldDB" id="A0A7S0E2L5"/>
<dbReference type="PROSITE" id="PS50020">
    <property type="entry name" value="WW_DOMAIN_2"/>
    <property type="match status" value="1"/>
</dbReference>
<feature type="compositionally biased region" description="Basic and acidic residues" evidence="1">
    <location>
        <begin position="128"/>
        <end position="140"/>
    </location>
</feature>
<evidence type="ECO:0000256" key="1">
    <source>
        <dbReference type="SAM" id="MobiDB-lite"/>
    </source>
</evidence>
<accession>A0A7S0E2L5</accession>
<feature type="region of interest" description="Disordered" evidence="1">
    <location>
        <begin position="185"/>
        <end position="212"/>
    </location>
</feature>
<reference evidence="3" key="1">
    <citation type="submission" date="2021-01" db="EMBL/GenBank/DDBJ databases">
        <authorList>
            <person name="Corre E."/>
            <person name="Pelletier E."/>
            <person name="Niang G."/>
            <person name="Scheremetjew M."/>
            <person name="Finn R."/>
            <person name="Kale V."/>
            <person name="Holt S."/>
            <person name="Cochrane G."/>
            <person name="Meng A."/>
            <person name="Brown T."/>
            <person name="Cohen L."/>
        </authorList>
    </citation>
    <scope>NUCLEOTIDE SEQUENCE</scope>
    <source>
        <strain evidence="3">CCMP1374</strain>
    </source>
</reference>
<feature type="compositionally biased region" description="Basic and acidic residues" evidence="1">
    <location>
        <begin position="57"/>
        <end position="69"/>
    </location>
</feature>
<dbReference type="PROSITE" id="PS01159">
    <property type="entry name" value="WW_DOMAIN_1"/>
    <property type="match status" value="1"/>
</dbReference>
<evidence type="ECO:0000259" key="2">
    <source>
        <dbReference type="PROSITE" id="PS50020"/>
    </source>
</evidence>
<feature type="region of interest" description="Disordered" evidence="1">
    <location>
        <begin position="128"/>
        <end position="160"/>
    </location>
</feature>
<dbReference type="EMBL" id="HBEP01004700">
    <property type="protein sequence ID" value="CAD8471770.1"/>
    <property type="molecule type" value="Transcribed_RNA"/>
</dbReference>
<name>A0A7S0E2L5_9EUKA</name>
<dbReference type="InterPro" id="IPR036020">
    <property type="entry name" value="WW_dom_sf"/>
</dbReference>
<dbReference type="Gene3D" id="2.20.70.10">
    <property type="match status" value="1"/>
</dbReference>
<dbReference type="Pfam" id="PF00397">
    <property type="entry name" value="WW"/>
    <property type="match status" value="1"/>
</dbReference>
<feature type="compositionally biased region" description="Basic and acidic residues" evidence="1">
    <location>
        <begin position="198"/>
        <end position="212"/>
    </location>
</feature>
<dbReference type="SUPFAM" id="SSF51045">
    <property type="entry name" value="WW domain"/>
    <property type="match status" value="1"/>
</dbReference>
<sequence length="212" mass="22746">MADEEPLAEGWEAVTDDAGRTYWWNTETNETTWTKPVAVLAKKGLAAGYLSKVGSTEFEKSSKPDDLARLRQQGGSSGGVSARLAQFNRSTSLEDSAGPKSAAEKDPAVYFDGSMVGSVAVGRAQQHDIHYGKRGTDKVVEQPPELESARSLPAVDSPAMVEGRKSTLSVHAMKKLQEAKQFLNAKDEAPQKAAAAARDPRANAKPKVDLFS</sequence>
<feature type="region of interest" description="Disordered" evidence="1">
    <location>
        <begin position="55"/>
        <end position="104"/>
    </location>
</feature>